<proteinExistence type="predicted"/>
<protein>
    <submittedName>
        <fullName evidence="1">Uncharacterized protein</fullName>
    </submittedName>
</protein>
<dbReference type="AlphaFoldDB" id="A0A241XRP4"/>
<accession>A0A241XRP4</accession>
<name>A0A241XRP4_PSEAI</name>
<evidence type="ECO:0000313" key="1">
    <source>
        <dbReference type="EMBL" id="OTI63171.1"/>
    </source>
</evidence>
<sequence length="167" mass="18458">MMKKAEIGKGRFYSDGKIGVREVLDEGPQYKLYDGVEDDDCLRYRCLSAKAATDIGQESSSTRTSFAAWAKAEIPAEEVQAHLLKLQAEKIARKLTEPQRLFLLTFDSDLSEGDGVECARTEFRVAASCREKGIIASMPEKLDADDRCFDVNFSPLGLAVLESVLLA</sequence>
<organism evidence="1 2">
    <name type="scientific">Pseudomonas aeruginosa</name>
    <dbReference type="NCBI Taxonomy" id="287"/>
    <lineage>
        <taxon>Bacteria</taxon>
        <taxon>Pseudomonadati</taxon>
        <taxon>Pseudomonadota</taxon>
        <taxon>Gammaproteobacteria</taxon>
        <taxon>Pseudomonadales</taxon>
        <taxon>Pseudomonadaceae</taxon>
        <taxon>Pseudomonas</taxon>
    </lineage>
</organism>
<dbReference type="EMBL" id="NFFZ01000004">
    <property type="protein sequence ID" value="OTI63171.1"/>
    <property type="molecule type" value="Genomic_DNA"/>
</dbReference>
<reference evidence="1 2" key="1">
    <citation type="submission" date="2017-05" db="EMBL/GenBank/DDBJ databases">
        <authorList>
            <person name="Song R."/>
            <person name="Chenine A.L."/>
            <person name="Ruprecht R.M."/>
        </authorList>
    </citation>
    <scope>NUCLEOTIDE SEQUENCE [LARGE SCALE GENOMIC DNA]</scope>
    <source>
        <strain evidence="1 2">S567_C10_BS</strain>
    </source>
</reference>
<comment type="caution">
    <text evidence="1">The sequence shown here is derived from an EMBL/GenBank/DDBJ whole genome shotgun (WGS) entry which is preliminary data.</text>
</comment>
<dbReference type="Proteomes" id="UP000194857">
    <property type="component" value="Unassembled WGS sequence"/>
</dbReference>
<evidence type="ECO:0000313" key="2">
    <source>
        <dbReference type="Proteomes" id="UP000194857"/>
    </source>
</evidence>
<gene>
    <name evidence="1" type="ORF">CAZ10_10070</name>
</gene>